<dbReference type="InterPro" id="IPR015864">
    <property type="entry name" value="FAD_synthase"/>
</dbReference>
<dbReference type="SUPFAM" id="SSF52374">
    <property type="entry name" value="Nucleotidylyl transferase"/>
    <property type="match status" value="1"/>
</dbReference>
<evidence type="ECO:0000256" key="8">
    <source>
        <dbReference type="ARBA" id="ARBA00022741"/>
    </source>
</evidence>
<comment type="pathway">
    <text evidence="3 15">Cofactor biosynthesis; FMN biosynthesis; FMN from riboflavin (ATP route): step 1/1.</text>
</comment>
<dbReference type="EMBL" id="CP158568">
    <property type="protein sequence ID" value="XBY43188.1"/>
    <property type="molecule type" value="Genomic_DNA"/>
</dbReference>
<dbReference type="KEGG" id="mflg:ABS361_13885"/>
<keyword evidence="9 15" id="KW-0418">Kinase</keyword>
<evidence type="ECO:0000313" key="17">
    <source>
        <dbReference type="EMBL" id="XBY43188.1"/>
    </source>
</evidence>
<comment type="function">
    <text evidence="1">Catalyzes the phosphorylation of riboflavin to FMN followed by the adenylation of FMN to FAD.</text>
</comment>
<dbReference type="CDD" id="cd02064">
    <property type="entry name" value="FAD_synthetase_N"/>
    <property type="match status" value="1"/>
</dbReference>
<dbReference type="Gene3D" id="2.40.30.30">
    <property type="entry name" value="Riboflavin kinase-like"/>
    <property type="match status" value="1"/>
</dbReference>
<dbReference type="GO" id="GO:0003919">
    <property type="term" value="F:FMN adenylyltransferase activity"/>
    <property type="evidence" value="ECO:0007669"/>
    <property type="project" value="UniProtKB-UniRule"/>
</dbReference>
<keyword evidence="8 15" id="KW-0547">Nucleotide-binding</keyword>
<dbReference type="SUPFAM" id="SSF82114">
    <property type="entry name" value="Riboflavin kinase-like"/>
    <property type="match status" value="1"/>
</dbReference>
<evidence type="ECO:0000256" key="15">
    <source>
        <dbReference type="PIRNR" id="PIRNR004491"/>
    </source>
</evidence>
<dbReference type="GO" id="GO:0005524">
    <property type="term" value="F:ATP binding"/>
    <property type="evidence" value="ECO:0007669"/>
    <property type="project" value="UniProtKB-UniRule"/>
</dbReference>
<accession>A0AAU7X5H3</accession>
<reference evidence="17" key="1">
    <citation type="submission" date="2024-06" db="EMBL/GenBank/DDBJ databases">
        <title>Methylostella associata gen. nov., sp. nov., a novel Ancalomicrobiaceae-affiliated facultatively methylotrophic bacteria that feed on methanotrophs of the genus Methylococcus.</title>
        <authorList>
            <person name="Saltykova V."/>
            <person name="Danilova O.V."/>
            <person name="Oshkin I.Y."/>
            <person name="Belova S.E."/>
            <person name="Pimenov N.V."/>
            <person name="Dedysh S.N."/>
        </authorList>
    </citation>
    <scope>NUCLEOTIDE SEQUENCE</scope>
    <source>
        <strain evidence="17">S20</strain>
    </source>
</reference>
<dbReference type="GO" id="GO:0009231">
    <property type="term" value="P:riboflavin biosynthetic process"/>
    <property type="evidence" value="ECO:0007669"/>
    <property type="project" value="InterPro"/>
</dbReference>
<dbReference type="InterPro" id="IPR014729">
    <property type="entry name" value="Rossmann-like_a/b/a_fold"/>
</dbReference>
<comment type="pathway">
    <text evidence="2 15">Cofactor biosynthesis; FAD biosynthesis; FAD from FMN: step 1/1.</text>
</comment>
<evidence type="ECO:0000256" key="3">
    <source>
        <dbReference type="ARBA" id="ARBA00005201"/>
    </source>
</evidence>
<dbReference type="Pfam" id="PF06574">
    <property type="entry name" value="FAD_syn"/>
    <property type="match status" value="1"/>
</dbReference>
<dbReference type="InterPro" id="IPR002606">
    <property type="entry name" value="Riboflavin_kinase_bac"/>
</dbReference>
<keyword evidence="7 15" id="KW-0548">Nucleotidyltransferase</keyword>
<keyword evidence="11 15" id="KW-0067">ATP-binding</keyword>
<dbReference type="NCBIfam" id="TIGR00083">
    <property type="entry name" value="ribF"/>
    <property type="match status" value="1"/>
</dbReference>
<sequence>MIPAEPSAVRPFHVVERLEDFPAALSGGIVAIGNFDGAHRGHQAVLAAARDHAHDKGLPAYAMTFEPHPRSVFRPDSHIFRLTPPHAKARLMRALGLDGIVVVPFDRTFAEKTAETFVAEILVERLGIAGAVVGWDFHFGKGRGGSPIYLSEAGLINGFPVQIVEAFSDEGGATVSSSRIRDALAGRELGLANGLLGYRWFVEAEVIHGDKRGRDLGFPTANMRLDADCRLAHGVYAVTFSVDGVTHHGVANYGRRPQFDDGPPLLETYLFDFRGDLYGKTARVGFVSYLRPEARFPSVDALVAQMELDKAEARTLLATLDPGTALDRALADLP</sequence>
<evidence type="ECO:0000256" key="12">
    <source>
        <dbReference type="ARBA" id="ARBA00023268"/>
    </source>
</evidence>
<comment type="catalytic activity">
    <reaction evidence="14 15">
        <text>FMN + ATP + H(+) = FAD + diphosphate</text>
        <dbReference type="Rhea" id="RHEA:17237"/>
        <dbReference type="ChEBI" id="CHEBI:15378"/>
        <dbReference type="ChEBI" id="CHEBI:30616"/>
        <dbReference type="ChEBI" id="CHEBI:33019"/>
        <dbReference type="ChEBI" id="CHEBI:57692"/>
        <dbReference type="ChEBI" id="CHEBI:58210"/>
        <dbReference type="EC" id="2.7.7.2"/>
    </reaction>
</comment>
<dbReference type="Gene3D" id="3.40.50.620">
    <property type="entry name" value="HUPs"/>
    <property type="match status" value="1"/>
</dbReference>
<name>A0AAU7X5H3_9HYPH</name>
<evidence type="ECO:0000256" key="7">
    <source>
        <dbReference type="ARBA" id="ARBA00022695"/>
    </source>
</evidence>
<dbReference type="GO" id="GO:0008531">
    <property type="term" value="F:riboflavin kinase activity"/>
    <property type="evidence" value="ECO:0007669"/>
    <property type="project" value="UniProtKB-UniRule"/>
</dbReference>
<dbReference type="FunFam" id="3.40.50.620:FF:000021">
    <property type="entry name" value="Riboflavin biosynthesis protein"/>
    <property type="match status" value="1"/>
</dbReference>
<evidence type="ECO:0000256" key="10">
    <source>
        <dbReference type="ARBA" id="ARBA00022827"/>
    </source>
</evidence>
<dbReference type="Pfam" id="PF01687">
    <property type="entry name" value="Flavokinase"/>
    <property type="match status" value="1"/>
</dbReference>
<evidence type="ECO:0000256" key="14">
    <source>
        <dbReference type="ARBA" id="ARBA00049494"/>
    </source>
</evidence>
<feature type="domain" description="Riboflavin kinase" evidence="16">
    <location>
        <begin position="195"/>
        <end position="318"/>
    </location>
</feature>
<proteinExistence type="inferred from homology"/>
<gene>
    <name evidence="17" type="ORF">ABS361_13885</name>
</gene>
<dbReference type="InterPro" id="IPR023465">
    <property type="entry name" value="Riboflavin_kinase_dom_sf"/>
</dbReference>
<keyword evidence="5 15" id="KW-0288">FMN</keyword>
<dbReference type="NCBIfam" id="NF004160">
    <property type="entry name" value="PRK05627.1-3"/>
    <property type="match status" value="1"/>
</dbReference>
<evidence type="ECO:0000259" key="16">
    <source>
        <dbReference type="SMART" id="SM00904"/>
    </source>
</evidence>
<keyword evidence="12" id="KW-0511">Multifunctional enzyme</keyword>
<evidence type="ECO:0000256" key="6">
    <source>
        <dbReference type="ARBA" id="ARBA00022679"/>
    </source>
</evidence>
<dbReference type="PANTHER" id="PTHR22749">
    <property type="entry name" value="RIBOFLAVIN KINASE/FMN ADENYLYLTRANSFERASE"/>
    <property type="match status" value="1"/>
</dbReference>
<dbReference type="AlphaFoldDB" id="A0AAU7X5H3"/>
<dbReference type="EC" id="2.7.7.2" evidence="15"/>
<evidence type="ECO:0000256" key="4">
    <source>
        <dbReference type="ARBA" id="ARBA00022630"/>
    </source>
</evidence>
<evidence type="ECO:0000256" key="11">
    <source>
        <dbReference type="ARBA" id="ARBA00022840"/>
    </source>
</evidence>
<dbReference type="InterPro" id="IPR015865">
    <property type="entry name" value="Riboflavin_kinase_bac/euk"/>
</dbReference>
<evidence type="ECO:0000256" key="2">
    <source>
        <dbReference type="ARBA" id="ARBA00004726"/>
    </source>
</evidence>
<dbReference type="PIRSF" id="PIRSF004491">
    <property type="entry name" value="FAD_Synth"/>
    <property type="match status" value="1"/>
</dbReference>
<evidence type="ECO:0000256" key="9">
    <source>
        <dbReference type="ARBA" id="ARBA00022777"/>
    </source>
</evidence>
<comment type="similarity">
    <text evidence="15">Belongs to the ribF family.</text>
</comment>
<evidence type="ECO:0000256" key="1">
    <source>
        <dbReference type="ARBA" id="ARBA00002121"/>
    </source>
</evidence>
<dbReference type="SMART" id="SM00904">
    <property type="entry name" value="Flavokinase"/>
    <property type="match status" value="1"/>
</dbReference>
<evidence type="ECO:0000256" key="5">
    <source>
        <dbReference type="ARBA" id="ARBA00022643"/>
    </source>
</evidence>
<keyword evidence="4 15" id="KW-0285">Flavoprotein</keyword>
<protein>
    <recommendedName>
        <fullName evidence="15">Riboflavin biosynthesis protein</fullName>
    </recommendedName>
    <domain>
        <recommendedName>
            <fullName evidence="15">Riboflavin kinase</fullName>
            <ecNumber evidence="15">2.7.1.26</ecNumber>
        </recommendedName>
        <alternativeName>
            <fullName evidence="15">Flavokinase</fullName>
        </alternativeName>
    </domain>
    <domain>
        <recommendedName>
            <fullName evidence="15">FMN adenylyltransferase</fullName>
            <ecNumber evidence="15">2.7.7.2</ecNumber>
        </recommendedName>
        <alternativeName>
            <fullName evidence="15">FAD pyrophosphorylase</fullName>
        </alternativeName>
        <alternativeName>
            <fullName evidence="15">FAD synthase</fullName>
        </alternativeName>
    </domain>
</protein>
<keyword evidence="10 15" id="KW-0274">FAD</keyword>
<dbReference type="InterPro" id="IPR023468">
    <property type="entry name" value="Riboflavin_kinase"/>
</dbReference>
<dbReference type="GO" id="GO:0009398">
    <property type="term" value="P:FMN biosynthetic process"/>
    <property type="evidence" value="ECO:0007669"/>
    <property type="project" value="UniProtKB-UniRule"/>
</dbReference>
<dbReference type="RefSeq" id="WP_407048288.1">
    <property type="nucleotide sequence ID" value="NZ_CP158568.1"/>
</dbReference>
<organism evidence="17">
    <name type="scientific">Methyloraptor flagellatus</name>
    <dbReference type="NCBI Taxonomy" id="3162530"/>
    <lineage>
        <taxon>Bacteria</taxon>
        <taxon>Pseudomonadati</taxon>
        <taxon>Pseudomonadota</taxon>
        <taxon>Alphaproteobacteria</taxon>
        <taxon>Hyphomicrobiales</taxon>
        <taxon>Ancalomicrobiaceae</taxon>
        <taxon>Methyloraptor</taxon>
    </lineage>
</organism>
<comment type="catalytic activity">
    <reaction evidence="13 15">
        <text>riboflavin + ATP = FMN + ADP + H(+)</text>
        <dbReference type="Rhea" id="RHEA:14357"/>
        <dbReference type="ChEBI" id="CHEBI:15378"/>
        <dbReference type="ChEBI" id="CHEBI:30616"/>
        <dbReference type="ChEBI" id="CHEBI:57986"/>
        <dbReference type="ChEBI" id="CHEBI:58210"/>
        <dbReference type="ChEBI" id="CHEBI:456216"/>
        <dbReference type="EC" id="2.7.1.26"/>
    </reaction>
</comment>
<dbReference type="PANTHER" id="PTHR22749:SF6">
    <property type="entry name" value="RIBOFLAVIN KINASE"/>
    <property type="match status" value="1"/>
</dbReference>
<dbReference type="GO" id="GO:0006747">
    <property type="term" value="P:FAD biosynthetic process"/>
    <property type="evidence" value="ECO:0007669"/>
    <property type="project" value="UniProtKB-UniRule"/>
</dbReference>
<dbReference type="EC" id="2.7.1.26" evidence="15"/>
<evidence type="ECO:0000256" key="13">
    <source>
        <dbReference type="ARBA" id="ARBA00047880"/>
    </source>
</evidence>
<keyword evidence="6 15" id="KW-0808">Transferase</keyword>